<organism evidence="1 2">
    <name type="scientific">Faecalibacterium gallinarum</name>
    <dbReference type="NCBI Taxonomy" id="2903556"/>
    <lineage>
        <taxon>Bacteria</taxon>
        <taxon>Bacillati</taxon>
        <taxon>Bacillota</taxon>
        <taxon>Clostridia</taxon>
        <taxon>Eubacteriales</taxon>
        <taxon>Oscillospiraceae</taxon>
        <taxon>Faecalibacterium</taxon>
    </lineage>
</organism>
<dbReference type="Pfam" id="PF06908">
    <property type="entry name" value="YpsA"/>
    <property type="match status" value="1"/>
</dbReference>
<accession>A0AA37MYC8</accession>
<dbReference type="RefSeq" id="WP_238317019.1">
    <property type="nucleotide sequence ID" value="NZ_BQKV01000046.1"/>
</dbReference>
<dbReference type="EMBL" id="BQKV01000046">
    <property type="protein sequence ID" value="GJN64829.1"/>
    <property type="molecule type" value="Genomic_DNA"/>
</dbReference>
<keyword evidence="2" id="KW-1185">Reference proteome</keyword>
<name>A0AA37MYC8_9FIRM</name>
<sequence>MEKRALTCCFTGHRELPIEKEGEIWQKTYIRVQQLLEQGVKYFGVGGAIGFDMLAAEGMLQVKTLNPQVKIILVLPFKGYQKYWLPGQQERAAKIERQVDKIVYYCDRPSRAAFLIRDRHLVDESAYCIGYCTRSTGGTAYTLRYAEKQGLKVWNIGKELKEPKEDSEKLRISRSLI</sequence>
<dbReference type="PANTHER" id="PTHR38440:SF1">
    <property type="entry name" value="UPF0398 PROTEIN SPR0331"/>
    <property type="match status" value="1"/>
</dbReference>
<dbReference type="Gene3D" id="3.40.50.450">
    <property type="match status" value="1"/>
</dbReference>
<dbReference type="SUPFAM" id="SSF102405">
    <property type="entry name" value="MCP/YpsA-like"/>
    <property type="match status" value="1"/>
</dbReference>
<evidence type="ECO:0000313" key="2">
    <source>
        <dbReference type="Proteomes" id="UP001055185"/>
    </source>
</evidence>
<dbReference type="PANTHER" id="PTHR38440">
    <property type="entry name" value="UPF0398 PROTEIN YPSA"/>
    <property type="match status" value="1"/>
</dbReference>
<evidence type="ECO:0000313" key="1">
    <source>
        <dbReference type="EMBL" id="GJN64829.1"/>
    </source>
</evidence>
<comment type="caution">
    <text evidence="1">The sequence shown here is derived from an EMBL/GenBank/DDBJ whole genome shotgun (WGS) entry which is preliminary data.</text>
</comment>
<dbReference type="Proteomes" id="UP001055185">
    <property type="component" value="Unassembled WGS sequence"/>
</dbReference>
<proteinExistence type="predicted"/>
<protein>
    <recommendedName>
        <fullName evidence="3">DUF1273 family protein</fullName>
    </recommendedName>
</protein>
<gene>
    <name evidence="1" type="ORF">JCM17207_14540</name>
</gene>
<reference evidence="1" key="1">
    <citation type="journal article" date="2022" name="Int. J. Syst. Evol. Microbiol.">
        <title>Genome-based, phenotypic and chemotaxonomic classification of Faecalibacterium strains: proposal of three novel species Faecalibacterium duncaniae sp. nov., Faecalibacterium hattorii sp. nov. and Faecalibacterium gallinarum sp. nov. .</title>
        <authorList>
            <person name="Sakamoto M."/>
            <person name="Sakurai N."/>
            <person name="Tanno H."/>
            <person name="Iino T."/>
            <person name="Ohkuma M."/>
            <person name="Endo A."/>
        </authorList>
    </citation>
    <scope>NUCLEOTIDE SEQUENCE</scope>
    <source>
        <strain evidence="1">JCM 17207</strain>
    </source>
</reference>
<evidence type="ECO:0008006" key="3">
    <source>
        <dbReference type="Google" id="ProtNLM"/>
    </source>
</evidence>
<dbReference type="AlphaFoldDB" id="A0AA37MYC8"/>
<dbReference type="InterPro" id="IPR010697">
    <property type="entry name" value="YspA"/>
</dbReference>